<evidence type="ECO:0000313" key="2">
    <source>
        <dbReference type="EMBL" id="TWS24677.1"/>
    </source>
</evidence>
<dbReference type="InterPro" id="IPR011330">
    <property type="entry name" value="Glyco_hydro/deAcase_b/a-brl"/>
</dbReference>
<evidence type="ECO:0000256" key="1">
    <source>
        <dbReference type="HAMAP-Rule" id="MF_00691"/>
    </source>
</evidence>
<comment type="function">
    <text evidence="1">Catalyzes the cleavage of 5-oxoproline to form L-glutamate coupled to the hydrolysis of ATP to ADP and inorganic phosphate.</text>
</comment>
<dbReference type="Gene3D" id="3.20.20.370">
    <property type="entry name" value="Glycoside hydrolase/deacetylase"/>
    <property type="match status" value="1"/>
</dbReference>
<dbReference type="CDD" id="cd10787">
    <property type="entry name" value="LamB_YcsF_like"/>
    <property type="match status" value="1"/>
</dbReference>
<dbReference type="PANTHER" id="PTHR30292:SF0">
    <property type="entry name" value="5-OXOPROLINASE SUBUNIT A"/>
    <property type="match status" value="1"/>
</dbReference>
<organism evidence="2 3">
    <name type="scientific">Tsukamurella sputi</name>
    <dbReference type="NCBI Taxonomy" id="2591848"/>
    <lineage>
        <taxon>Bacteria</taxon>
        <taxon>Bacillati</taxon>
        <taxon>Actinomycetota</taxon>
        <taxon>Actinomycetes</taxon>
        <taxon>Mycobacteriales</taxon>
        <taxon>Tsukamurellaceae</taxon>
        <taxon>Tsukamurella</taxon>
    </lineage>
</organism>
<protein>
    <recommendedName>
        <fullName evidence="1">5-oxoprolinase subunit A</fullName>
        <shortName evidence="1">5-OPase subunit A</shortName>
        <ecNumber evidence="1">3.5.2.9</ecNumber>
    </recommendedName>
    <alternativeName>
        <fullName evidence="1">5-oxoprolinase (ATP-hydrolyzing) subunit A</fullName>
    </alternativeName>
</protein>
<dbReference type="InterPro" id="IPR005501">
    <property type="entry name" value="LamB/YcsF/PxpA-like"/>
</dbReference>
<reference evidence="2 3" key="2">
    <citation type="submission" date="2019-08" db="EMBL/GenBank/DDBJ databases">
        <title>Tsukamurella conjunctivitidis sp. nov., Tsukamurella assacharolytica sp. nov. and Tsukamurella sputae sp. nov. isolated from patients with conjunctivitis, bacteraemia (lymphoma) and respiratory infection (sputum) in Hong Kong.</title>
        <authorList>
            <person name="Fok K.M.N."/>
            <person name="Fong J.Y.H."/>
        </authorList>
    </citation>
    <scope>NUCLEOTIDE SEQUENCE [LARGE SCALE GENOMIC DNA]</scope>
    <source>
        <strain evidence="2 3">HKU70</strain>
    </source>
</reference>
<dbReference type="AlphaFoldDB" id="A0A5C5RNN9"/>
<keyword evidence="1" id="KW-0067">ATP-binding</keyword>
<name>A0A5C5RNN9_9ACTN</name>
<reference evidence="2 3" key="1">
    <citation type="submission" date="2019-06" db="EMBL/GenBank/DDBJ databases">
        <authorList>
            <person name="Teng J.L.L."/>
            <person name="Lee H.H."/>
            <person name="Lau S.K.P."/>
            <person name="Woo P.C.Y."/>
        </authorList>
    </citation>
    <scope>NUCLEOTIDE SEQUENCE [LARGE SCALE GENOMIC DNA]</scope>
    <source>
        <strain evidence="2 3">HKU70</strain>
    </source>
</reference>
<dbReference type="GO" id="GO:0017168">
    <property type="term" value="F:5-oxoprolinase (ATP-hydrolyzing) activity"/>
    <property type="evidence" value="ECO:0007669"/>
    <property type="project" value="UniProtKB-UniRule"/>
</dbReference>
<dbReference type="OrthoDB" id="9773478at2"/>
<comment type="subunit">
    <text evidence="1">Forms a complex composed of PxpA, PxpB and PxpC.</text>
</comment>
<comment type="similarity">
    <text evidence="1">Belongs to the LamB/PxpA family.</text>
</comment>
<dbReference type="GO" id="GO:0005975">
    <property type="term" value="P:carbohydrate metabolic process"/>
    <property type="evidence" value="ECO:0007669"/>
    <property type="project" value="InterPro"/>
</dbReference>
<proteinExistence type="inferred from homology"/>
<dbReference type="HAMAP" id="MF_00691">
    <property type="entry name" value="PxpA"/>
    <property type="match status" value="1"/>
</dbReference>
<dbReference type="GO" id="GO:0005524">
    <property type="term" value="F:ATP binding"/>
    <property type="evidence" value="ECO:0007669"/>
    <property type="project" value="UniProtKB-UniRule"/>
</dbReference>
<sequence>MQIDVNADVGESFGQWTLGDDAAMLQLVTSANVACGFHAGDPSTARRTCRAAAAAGVAIGAHVGYRDLQGFGRRALDVDTDDLADDVLYQIGALTAIARGEGVEVSYVKPHGALYNRIAHDPVQAEAVLAGVVAAGDLAVVGPPGSVVLRLADLRGIRKVREGFADRAYMSDGTLVPRSEPGSVLHDPAAVADRVLRMARENTVIAADGTVVPLEVDTVCVHGDSPGAVALARAIRDRLADNAIDIRPHAA</sequence>
<evidence type="ECO:0000313" key="3">
    <source>
        <dbReference type="Proteomes" id="UP000319792"/>
    </source>
</evidence>
<accession>A0A5C5RNN9</accession>
<keyword evidence="1" id="KW-0547">Nucleotide-binding</keyword>
<keyword evidence="3" id="KW-1185">Reference proteome</keyword>
<gene>
    <name evidence="1" type="primary">pxpA</name>
    <name evidence="2" type="ORF">FK268_05350</name>
</gene>
<dbReference type="NCBIfam" id="NF003814">
    <property type="entry name" value="PRK05406.1-3"/>
    <property type="match status" value="1"/>
</dbReference>
<dbReference type="EC" id="3.5.2.9" evidence="1"/>
<dbReference type="EMBL" id="VIGV01000002">
    <property type="protein sequence ID" value="TWS24677.1"/>
    <property type="molecule type" value="Genomic_DNA"/>
</dbReference>
<dbReference type="SUPFAM" id="SSF88713">
    <property type="entry name" value="Glycoside hydrolase/deacetylase"/>
    <property type="match status" value="1"/>
</dbReference>
<dbReference type="RefSeq" id="WP_146431971.1">
    <property type="nucleotide sequence ID" value="NZ_VIGV01000002.1"/>
</dbReference>
<dbReference type="NCBIfam" id="NF003816">
    <property type="entry name" value="PRK05406.1-5"/>
    <property type="match status" value="1"/>
</dbReference>
<dbReference type="Proteomes" id="UP000319792">
    <property type="component" value="Unassembled WGS sequence"/>
</dbReference>
<comment type="catalytic activity">
    <reaction evidence="1">
        <text>5-oxo-L-proline + ATP + 2 H2O = L-glutamate + ADP + phosphate + H(+)</text>
        <dbReference type="Rhea" id="RHEA:10348"/>
        <dbReference type="ChEBI" id="CHEBI:15377"/>
        <dbReference type="ChEBI" id="CHEBI:15378"/>
        <dbReference type="ChEBI" id="CHEBI:29985"/>
        <dbReference type="ChEBI" id="CHEBI:30616"/>
        <dbReference type="ChEBI" id="CHEBI:43474"/>
        <dbReference type="ChEBI" id="CHEBI:58402"/>
        <dbReference type="ChEBI" id="CHEBI:456216"/>
        <dbReference type="EC" id="3.5.2.9"/>
    </reaction>
</comment>
<dbReference type="PANTHER" id="PTHR30292">
    <property type="entry name" value="UNCHARACTERIZED PROTEIN YBGL-RELATED"/>
    <property type="match status" value="1"/>
</dbReference>
<keyword evidence="1" id="KW-0378">Hydrolase</keyword>
<comment type="caution">
    <text evidence="2">The sequence shown here is derived from an EMBL/GenBank/DDBJ whole genome shotgun (WGS) entry which is preliminary data.</text>
</comment>
<dbReference type="Pfam" id="PF03746">
    <property type="entry name" value="LamB_YcsF"/>
    <property type="match status" value="1"/>
</dbReference>